<comment type="pathway">
    <text evidence="1">Amino-acid biosynthesis; L-isoleucine biosynthesis; L-isoleucine from 2-oxobutanoate: step 4/4.</text>
</comment>
<comment type="pathway">
    <text evidence="2">Amino-acid biosynthesis; L-valine biosynthesis; L-valine from pyruvate: step 4/4.</text>
</comment>
<dbReference type="EMBL" id="CP002955">
    <property type="protein sequence ID" value="AEL28598.1"/>
    <property type="molecule type" value="Genomic_DNA"/>
</dbReference>
<keyword evidence="9" id="KW-0032">Aminotransferase</keyword>
<dbReference type="InterPro" id="IPR036038">
    <property type="entry name" value="Aminotransferase-like"/>
</dbReference>
<dbReference type="EC" id="2.6.1.42" evidence="5"/>
<evidence type="ECO:0000256" key="1">
    <source>
        <dbReference type="ARBA" id="ARBA00004824"/>
    </source>
</evidence>
<evidence type="ECO:0000256" key="4">
    <source>
        <dbReference type="ARBA" id="ARBA00009320"/>
    </source>
</evidence>
<comment type="catalytic activity">
    <reaction evidence="8">
        <text>L-leucine + 2-oxoglutarate = 4-methyl-2-oxopentanoate + L-glutamate</text>
        <dbReference type="Rhea" id="RHEA:18321"/>
        <dbReference type="ChEBI" id="CHEBI:16810"/>
        <dbReference type="ChEBI" id="CHEBI:17865"/>
        <dbReference type="ChEBI" id="CHEBI:29985"/>
        <dbReference type="ChEBI" id="CHEBI:57427"/>
        <dbReference type="EC" id="2.6.1.42"/>
    </reaction>
</comment>
<dbReference type="AlphaFoldDB" id="G0J7E4"/>
<dbReference type="RefSeq" id="WP_014022878.1">
    <property type="nucleotide sequence ID" value="NC_015914.1"/>
</dbReference>
<dbReference type="Pfam" id="PF01063">
    <property type="entry name" value="Aminotran_4"/>
    <property type="match status" value="1"/>
</dbReference>
<evidence type="ECO:0000256" key="2">
    <source>
        <dbReference type="ARBA" id="ARBA00004931"/>
    </source>
</evidence>
<dbReference type="Proteomes" id="UP000001635">
    <property type="component" value="Chromosome"/>
</dbReference>
<comment type="pathway">
    <text evidence="3">Amino-acid biosynthesis; L-leucine biosynthesis; L-leucine from 3-methyl-2-oxobutanoate: step 4/4.</text>
</comment>
<dbReference type="CDD" id="cd00449">
    <property type="entry name" value="PLPDE_IV"/>
    <property type="match status" value="1"/>
</dbReference>
<dbReference type="STRING" id="880070.Cycma_4913"/>
<dbReference type="InterPro" id="IPR043131">
    <property type="entry name" value="BCAT-like_N"/>
</dbReference>
<comment type="similarity">
    <text evidence="4">Belongs to the class-IV pyridoxal-phosphate-dependent aminotransferase family.</text>
</comment>
<evidence type="ECO:0000256" key="8">
    <source>
        <dbReference type="ARBA" id="ARBA00049229"/>
    </source>
</evidence>
<gene>
    <name evidence="9" type="ordered locus">Cycma_4913</name>
</gene>
<dbReference type="OrthoDB" id="9805628at2"/>
<dbReference type="InterPro" id="IPR043132">
    <property type="entry name" value="BCAT-like_C"/>
</dbReference>
<dbReference type="Gene3D" id="3.20.10.10">
    <property type="entry name" value="D-amino Acid Aminotransferase, subunit A, domain 2"/>
    <property type="match status" value="1"/>
</dbReference>
<dbReference type="Gene3D" id="3.30.470.10">
    <property type="match status" value="1"/>
</dbReference>
<dbReference type="HOGENOM" id="CLU_020844_2_0_10"/>
<evidence type="ECO:0000313" key="9">
    <source>
        <dbReference type="EMBL" id="AEL28598.1"/>
    </source>
</evidence>
<dbReference type="SUPFAM" id="SSF56752">
    <property type="entry name" value="D-aminoacid aminotransferase-like PLP-dependent enzymes"/>
    <property type="match status" value="1"/>
</dbReference>
<protein>
    <recommendedName>
        <fullName evidence="5">branched-chain-amino-acid transaminase</fullName>
        <ecNumber evidence="5">2.6.1.42</ecNumber>
    </recommendedName>
</protein>
<organism evidence="9 10">
    <name type="scientific">Cyclobacterium marinum (strain ATCC 25205 / DSM 745 / LMG 13164 / NCIMB 1802)</name>
    <name type="common">Flectobacillus marinus</name>
    <dbReference type="NCBI Taxonomy" id="880070"/>
    <lineage>
        <taxon>Bacteria</taxon>
        <taxon>Pseudomonadati</taxon>
        <taxon>Bacteroidota</taxon>
        <taxon>Cytophagia</taxon>
        <taxon>Cytophagales</taxon>
        <taxon>Cyclobacteriaceae</taxon>
        <taxon>Cyclobacterium</taxon>
    </lineage>
</organism>
<comment type="catalytic activity">
    <reaction evidence="6">
        <text>L-valine + 2-oxoglutarate = 3-methyl-2-oxobutanoate + L-glutamate</text>
        <dbReference type="Rhea" id="RHEA:24813"/>
        <dbReference type="ChEBI" id="CHEBI:11851"/>
        <dbReference type="ChEBI" id="CHEBI:16810"/>
        <dbReference type="ChEBI" id="CHEBI:29985"/>
        <dbReference type="ChEBI" id="CHEBI:57762"/>
        <dbReference type="EC" id="2.6.1.42"/>
    </reaction>
</comment>
<sequence>MRQFFKFNSENFTEIDALPLNRALLFGDGIFETMCFINGQFRFHEDHQNRAVKGLLKLKIQGELDLEDIAKMLSKTYGTTGKLRVRWNIYRSGIGKYSPSENNACEHLIVSEFNPSPKTKSTAYISQKVHTNKTAWSGVKTLNALPYVMANIERQEKGMADVIILDEEGNVSEAGSSNIFWVKGGKYYTPSLATNCIEGVSRKQIISRLKSLDKPCGIGKYKPHSLLEADQVLVSNVTGISYLLKIEDRDFKPNPDPDLLSLFDL</sequence>
<dbReference type="GO" id="GO:0046394">
    <property type="term" value="P:carboxylic acid biosynthetic process"/>
    <property type="evidence" value="ECO:0007669"/>
    <property type="project" value="UniProtKB-ARBA"/>
</dbReference>
<proteinExistence type="inferred from homology"/>
<reference evidence="10" key="1">
    <citation type="submission" date="2011-07" db="EMBL/GenBank/DDBJ databases">
        <title>The complete genome of Cyclobacterium marinum DSM 745.</title>
        <authorList>
            <person name="Lucas S."/>
            <person name="Han J."/>
            <person name="Lapidus A."/>
            <person name="Bruce D."/>
            <person name="Goodwin L."/>
            <person name="Pitluck S."/>
            <person name="Peters L."/>
            <person name="Kyrpides N."/>
            <person name="Mavromatis K."/>
            <person name="Ivanova N."/>
            <person name="Ovchinnikova G."/>
            <person name="Chertkov O."/>
            <person name="Detter J.C."/>
            <person name="Tapia R."/>
            <person name="Han C."/>
            <person name="Land M."/>
            <person name="Hauser L."/>
            <person name="Markowitz V."/>
            <person name="Cheng J.-F."/>
            <person name="Hugenholtz P."/>
            <person name="Woyke T."/>
            <person name="Wu D."/>
            <person name="Tindall B."/>
            <person name="Schuetze A."/>
            <person name="Brambilla E."/>
            <person name="Klenk H.-P."/>
            <person name="Eisen J.A."/>
        </authorList>
    </citation>
    <scope>NUCLEOTIDE SEQUENCE [LARGE SCALE GENOMIC DNA]</scope>
    <source>
        <strain evidence="10">ATCC 25205 / DSM 745 / LMG 13164 / NCIMB 1802</strain>
    </source>
</reference>
<dbReference type="GO" id="GO:0004084">
    <property type="term" value="F:branched-chain-amino-acid transaminase activity"/>
    <property type="evidence" value="ECO:0007669"/>
    <property type="project" value="UniProtKB-EC"/>
</dbReference>
<accession>G0J7E4</accession>
<dbReference type="InterPro" id="IPR050571">
    <property type="entry name" value="Class-IV_PLP-Dep_Aminotrnsfr"/>
</dbReference>
<dbReference type="eggNOG" id="COG0115">
    <property type="taxonomic scope" value="Bacteria"/>
</dbReference>
<comment type="catalytic activity">
    <reaction evidence="7">
        <text>L-isoleucine + 2-oxoglutarate = (S)-3-methyl-2-oxopentanoate + L-glutamate</text>
        <dbReference type="Rhea" id="RHEA:24801"/>
        <dbReference type="ChEBI" id="CHEBI:16810"/>
        <dbReference type="ChEBI" id="CHEBI:29985"/>
        <dbReference type="ChEBI" id="CHEBI:35146"/>
        <dbReference type="ChEBI" id="CHEBI:58045"/>
        <dbReference type="EC" id="2.6.1.42"/>
    </reaction>
</comment>
<evidence type="ECO:0000256" key="3">
    <source>
        <dbReference type="ARBA" id="ARBA00005072"/>
    </source>
</evidence>
<keyword evidence="10" id="KW-1185">Reference proteome</keyword>
<evidence type="ECO:0000256" key="6">
    <source>
        <dbReference type="ARBA" id="ARBA00048212"/>
    </source>
</evidence>
<keyword evidence="9" id="KW-0808">Transferase</keyword>
<dbReference type="PANTHER" id="PTHR42743">
    <property type="entry name" value="AMINO-ACID AMINOTRANSFERASE"/>
    <property type="match status" value="1"/>
</dbReference>
<dbReference type="InterPro" id="IPR001544">
    <property type="entry name" value="Aminotrans_IV"/>
</dbReference>
<evidence type="ECO:0000256" key="7">
    <source>
        <dbReference type="ARBA" id="ARBA00048798"/>
    </source>
</evidence>
<evidence type="ECO:0000256" key="5">
    <source>
        <dbReference type="ARBA" id="ARBA00013053"/>
    </source>
</evidence>
<dbReference type="KEGG" id="cmr:Cycma_4913"/>
<name>G0J7E4_CYCMS</name>
<dbReference type="PANTHER" id="PTHR42743:SF11">
    <property type="entry name" value="AMINODEOXYCHORISMATE LYASE"/>
    <property type="match status" value="1"/>
</dbReference>
<evidence type="ECO:0000313" key="10">
    <source>
        <dbReference type="Proteomes" id="UP000001635"/>
    </source>
</evidence>